<dbReference type="Pfam" id="PF13087">
    <property type="entry name" value="AAA_12"/>
    <property type="match status" value="1"/>
</dbReference>
<evidence type="ECO:0000259" key="6">
    <source>
        <dbReference type="Pfam" id="PF13087"/>
    </source>
</evidence>
<keyword evidence="1" id="KW-0547">Nucleotide-binding</keyword>
<feature type="compositionally biased region" description="Low complexity" evidence="5">
    <location>
        <begin position="140"/>
        <end position="150"/>
    </location>
</feature>
<feature type="region of interest" description="Disordered" evidence="5">
    <location>
        <begin position="129"/>
        <end position="152"/>
    </location>
</feature>
<dbReference type="InterPro" id="IPR027417">
    <property type="entry name" value="P-loop_NTPase"/>
</dbReference>
<reference evidence="7" key="1">
    <citation type="submission" date="2022-07" db="EMBL/GenBank/DDBJ databases">
        <title>The genome of Lyophyllum shimeji provides insight into the initial evolution of ectomycorrhizal fungal genome.</title>
        <authorList>
            <person name="Kobayashi Y."/>
            <person name="Shibata T."/>
            <person name="Hirakawa H."/>
            <person name="Shigenobu S."/>
            <person name="Nishiyama T."/>
            <person name="Yamada A."/>
            <person name="Hasebe M."/>
            <person name="Kawaguchi M."/>
        </authorList>
    </citation>
    <scope>NUCLEOTIDE SEQUENCE</scope>
    <source>
        <strain evidence="7">AT787</strain>
    </source>
</reference>
<dbReference type="AlphaFoldDB" id="A0A9P3PLW7"/>
<dbReference type="PANTHER" id="PTHR43788:SF8">
    <property type="entry name" value="DNA-BINDING PROTEIN SMUBP-2"/>
    <property type="match status" value="1"/>
</dbReference>
<feature type="domain" description="DNA2/NAM7 helicase-like C-terminal" evidence="6">
    <location>
        <begin position="207"/>
        <end position="314"/>
    </location>
</feature>
<dbReference type="SUPFAM" id="SSF52540">
    <property type="entry name" value="P-loop containing nucleoside triphosphate hydrolases"/>
    <property type="match status" value="1"/>
</dbReference>
<sequence>MGTSLDRENIQHCPILAPAPRCTIPPRVTVEQVVKRNEYPPQRSTDPSVRVYFGTTYKVDCVIIDEAGQLGLSSVALVIRALSPTGRIIIAGDSEQLAPIMSAQYPQTKTRPLFGSILDCLMNTSLTPHARQPDDTFDTSQSSGSSQPSSNVVQLTENFPHKAQARQLARHLKLVQNVQGRDLGIQPQVPRDVQVFLLSRPKVMGHHRRELPEAHVRGEAAVAAAFVTSIQRCSSADDIFVATPHRVQRQAVKAALARVPPGEPELTVDTIERLQGSEAAFVICLFSVPKESVMSPDLSCVLERRRLNVAIRARMCFA</sequence>
<name>A0A9P3PLW7_LYOSH</name>
<evidence type="ECO:0000256" key="4">
    <source>
        <dbReference type="ARBA" id="ARBA00022840"/>
    </source>
</evidence>
<keyword evidence="2" id="KW-0378">Hydrolase</keyword>
<dbReference type="InterPro" id="IPR050534">
    <property type="entry name" value="Coronavir_polyprotein_1ab"/>
</dbReference>
<proteinExistence type="predicted"/>
<evidence type="ECO:0000256" key="3">
    <source>
        <dbReference type="ARBA" id="ARBA00022806"/>
    </source>
</evidence>
<dbReference type="PANTHER" id="PTHR43788">
    <property type="entry name" value="DNA2/NAM7 HELICASE FAMILY MEMBER"/>
    <property type="match status" value="1"/>
</dbReference>
<keyword evidence="3" id="KW-0347">Helicase</keyword>
<protein>
    <submittedName>
        <fullName evidence="7">AAA domain containing protein</fullName>
    </submittedName>
</protein>
<evidence type="ECO:0000256" key="2">
    <source>
        <dbReference type="ARBA" id="ARBA00022801"/>
    </source>
</evidence>
<dbReference type="GO" id="GO:0005524">
    <property type="term" value="F:ATP binding"/>
    <property type="evidence" value="ECO:0007669"/>
    <property type="project" value="UniProtKB-KW"/>
</dbReference>
<keyword evidence="8" id="KW-1185">Reference proteome</keyword>
<dbReference type="OrthoDB" id="6513042at2759"/>
<dbReference type="Gene3D" id="3.40.50.300">
    <property type="entry name" value="P-loop containing nucleotide triphosphate hydrolases"/>
    <property type="match status" value="2"/>
</dbReference>
<dbReference type="GO" id="GO:0016787">
    <property type="term" value="F:hydrolase activity"/>
    <property type="evidence" value="ECO:0007669"/>
    <property type="project" value="UniProtKB-KW"/>
</dbReference>
<dbReference type="EMBL" id="BRPK01000004">
    <property type="protein sequence ID" value="GLB37711.1"/>
    <property type="molecule type" value="Genomic_DNA"/>
</dbReference>
<evidence type="ECO:0000313" key="7">
    <source>
        <dbReference type="EMBL" id="GLB37711.1"/>
    </source>
</evidence>
<accession>A0A9P3PLW7</accession>
<evidence type="ECO:0000256" key="1">
    <source>
        <dbReference type="ARBA" id="ARBA00022741"/>
    </source>
</evidence>
<dbReference type="InterPro" id="IPR041679">
    <property type="entry name" value="DNA2/NAM7-like_C"/>
</dbReference>
<dbReference type="GO" id="GO:0043139">
    <property type="term" value="F:5'-3' DNA helicase activity"/>
    <property type="evidence" value="ECO:0007669"/>
    <property type="project" value="TreeGrafter"/>
</dbReference>
<evidence type="ECO:0000313" key="8">
    <source>
        <dbReference type="Proteomes" id="UP001063166"/>
    </source>
</evidence>
<gene>
    <name evidence="7" type="ORF">LshimejAT787_0407620</name>
</gene>
<dbReference type="Proteomes" id="UP001063166">
    <property type="component" value="Unassembled WGS sequence"/>
</dbReference>
<organism evidence="7 8">
    <name type="scientific">Lyophyllum shimeji</name>
    <name type="common">Hon-shimeji</name>
    <name type="synonym">Tricholoma shimeji</name>
    <dbReference type="NCBI Taxonomy" id="47721"/>
    <lineage>
        <taxon>Eukaryota</taxon>
        <taxon>Fungi</taxon>
        <taxon>Dikarya</taxon>
        <taxon>Basidiomycota</taxon>
        <taxon>Agaricomycotina</taxon>
        <taxon>Agaricomycetes</taxon>
        <taxon>Agaricomycetidae</taxon>
        <taxon>Agaricales</taxon>
        <taxon>Tricholomatineae</taxon>
        <taxon>Lyophyllaceae</taxon>
        <taxon>Lyophyllum</taxon>
    </lineage>
</organism>
<keyword evidence="4" id="KW-0067">ATP-binding</keyword>
<evidence type="ECO:0000256" key="5">
    <source>
        <dbReference type="SAM" id="MobiDB-lite"/>
    </source>
</evidence>
<comment type="caution">
    <text evidence="7">The sequence shown here is derived from an EMBL/GenBank/DDBJ whole genome shotgun (WGS) entry which is preliminary data.</text>
</comment>